<protein>
    <recommendedName>
        <fullName evidence="5">FAD-binding domain-containing protein</fullName>
    </recommendedName>
</protein>
<dbReference type="Proteomes" id="UP001165060">
    <property type="component" value="Unassembled WGS sequence"/>
</dbReference>
<sequence>MLPSSSPPPPPPSAPRTLIIGAGLAGLSLSLALSHRGLPHALFDADPSPEHRRQGYSLTLQHGRAAAQLGLELPRIASTRHLVLDAQGGEVASWGRELWGAGGRRSRKAARGHHNFHISRSLLRDELLGARPEGAGPVSWGKRLAGVSAPGPGPVTATFEDGSSATGDVLVAADGVHSFARGSLFPSPPPRPSNVTVSLGIFAPPPAPLPLDFATVVQIADGEGGRLYLQPFDRERYMWQFSHLDGPWSGRREPADILSRTRRLAGRWASGAVGELLSLTPPELVSSYSIVDRDLPRNFRGGGHPRVTFVGDAAHPMTPFKGWGGNAALRDGLELARRIYSRCGAAPLDGGGWEELLKDFEEDMLGKVRGKVERSREAVGKLHGREVLTRSNQTRGSL</sequence>
<reference evidence="6 7" key="1">
    <citation type="journal article" date="2023" name="Commun. Biol.">
        <title>Genome analysis of Parmales, the sister group of diatoms, reveals the evolutionary specialization of diatoms from phago-mixotrophs to photoautotrophs.</title>
        <authorList>
            <person name="Ban H."/>
            <person name="Sato S."/>
            <person name="Yoshikawa S."/>
            <person name="Yamada K."/>
            <person name="Nakamura Y."/>
            <person name="Ichinomiya M."/>
            <person name="Sato N."/>
            <person name="Blanc-Mathieu R."/>
            <person name="Endo H."/>
            <person name="Kuwata A."/>
            <person name="Ogata H."/>
        </authorList>
    </citation>
    <scope>NUCLEOTIDE SEQUENCE [LARGE SCALE GENOMIC DNA]</scope>
</reference>
<organism evidence="6 7">
    <name type="scientific">Tetraparma gracilis</name>
    <dbReference type="NCBI Taxonomy" id="2962635"/>
    <lineage>
        <taxon>Eukaryota</taxon>
        <taxon>Sar</taxon>
        <taxon>Stramenopiles</taxon>
        <taxon>Ochrophyta</taxon>
        <taxon>Bolidophyceae</taxon>
        <taxon>Parmales</taxon>
        <taxon>Triparmaceae</taxon>
        <taxon>Tetraparma</taxon>
    </lineage>
</organism>
<gene>
    <name evidence="6" type="ORF">TeGR_g4505</name>
</gene>
<accession>A0ABQ6MIQ3</accession>
<comment type="caution">
    <text evidence="6">The sequence shown here is derived from an EMBL/GenBank/DDBJ whole genome shotgun (WGS) entry which is preliminary data.</text>
</comment>
<dbReference type="PRINTS" id="PR00420">
    <property type="entry name" value="RNGMNOXGNASE"/>
</dbReference>
<keyword evidence="7" id="KW-1185">Reference proteome</keyword>
<dbReference type="EMBL" id="BRYB01001504">
    <property type="protein sequence ID" value="GMI27259.1"/>
    <property type="molecule type" value="Genomic_DNA"/>
</dbReference>
<evidence type="ECO:0000313" key="6">
    <source>
        <dbReference type="EMBL" id="GMI27259.1"/>
    </source>
</evidence>
<dbReference type="Gene3D" id="3.50.50.60">
    <property type="entry name" value="FAD/NAD(P)-binding domain"/>
    <property type="match status" value="1"/>
</dbReference>
<dbReference type="SUPFAM" id="SSF51905">
    <property type="entry name" value="FAD/NAD(P)-binding domain"/>
    <property type="match status" value="1"/>
</dbReference>
<keyword evidence="2" id="KW-0274">FAD</keyword>
<evidence type="ECO:0000256" key="2">
    <source>
        <dbReference type="ARBA" id="ARBA00022827"/>
    </source>
</evidence>
<proteinExistence type="predicted"/>
<dbReference type="PANTHER" id="PTHR47178:SF6">
    <property type="entry name" value="FAD-BINDING DOMAIN-CONTAINING PROTEIN"/>
    <property type="match status" value="1"/>
</dbReference>
<evidence type="ECO:0000256" key="4">
    <source>
        <dbReference type="ARBA" id="ARBA00023033"/>
    </source>
</evidence>
<dbReference type="Pfam" id="PF01494">
    <property type="entry name" value="FAD_binding_3"/>
    <property type="match status" value="1"/>
</dbReference>
<dbReference type="PANTHER" id="PTHR47178">
    <property type="entry name" value="MONOOXYGENASE, FAD-BINDING"/>
    <property type="match status" value="1"/>
</dbReference>
<feature type="domain" description="FAD-binding" evidence="5">
    <location>
        <begin position="17"/>
        <end position="364"/>
    </location>
</feature>
<evidence type="ECO:0000313" key="7">
    <source>
        <dbReference type="Proteomes" id="UP001165060"/>
    </source>
</evidence>
<evidence type="ECO:0000256" key="3">
    <source>
        <dbReference type="ARBA" id="ARBA00023002"/>
    </source>
</evidence>
<dbReference type="InterPro" id="IPR002938">
    <property type="entry name" value="FAD-bd"/>
</dbReference>
<keyword evidence="4" id="KW-0503">Monooxygenase</keyword>
<keyword evidence="3" id="KW-0560">Oxidoreductase</keyword>
<evidence type="ECO:0000256" key="1">
    <source>
        <dbReference type="ARBA" id="ARBA00022630"/>
    </source>
</evidence>
<keyword evidence="1" id="KW-0285">Flavoprotein</keyword>
<evidence type="ECO:0000259" key="5">
    <source>
        <dbReference type="Pfam" id="PF01494"/>
    </source>
</evidence>
<dbReference type="InterPro" id="IPR036188">
    <property type="entry name" value="FAD/NAD-bd_sf"/>
</dbReference>
<name>A0ABQ6MIQ3_9STRA</name>